<evidence type="ECO:0000256" key="1">
    <source>
        <dbReference type="SAM" id="MobiDB-lite"/>
    </source>
</evidence>
<reference evidence="2 3" key="1">
    <citation type="journal article" date="2003" name="Genome Res.">
        <title>Comparative complete genome sequence analysis of the amino acid replacements responsible for the thermostability of Corynebacterium efficiens.</title>
        <authorList>
            <person name="Nishio Y."/>
            <person name="Nakamura Y."/>
            <person name="Kawarabayasi Y."/>
            <person name="Usuda Y."/>
            <person name="Kimura E."/>
            <person name="Sugimoto S."/>
            <person name="Matsui K."/>
            <person name="Yamagishi A."/>
            <person name="Kikuchi H."/>
            <person name="Ikeo K."/>
            <person name="Gojobori T."/>
        </authorList>
    </citation>
    <scope>NUCLEOTIDE SEQUENCE [LARGE SCALE GENOMIC DNA]</scope>
    <source>
        <strain evidence="3">DSM 44549 / YS-314 / AJ 12310 / JCM 11189 / NBRC 100395</strain>
    </source>
</reference>
<feature type="region of interest" description="Disordered" evidence="1">
    <location>
        <begin position="1"/>
        <end position="24"/>
    </location>
</feature>
<dbReference type="eggNOG" id="ENOG5031ITU">
    <property type="taxonomic scope" value="Bacteria"/>
</dbReference>
<organism evidence="2 3">
    <name type="scientific">Corynebacterium efficiens (strain DSM 44549 / YS-314 / AJ 12310 / JCM 11189 / NBRC 100395)</name>
    <dbReference type="NCBI Taxonomy" id="196164"/>
    <lineage>
        <taxon>Bacteria</taxon>
        <taxon>Bacillati</taxon>
        <taxon>Actinomycetota</taxon>
        <taxon>Actinomycetes</taxon>
        <taxon>Mycobacteriales</taxon>
        <taxon>Corynebacteriaceae</taxon>
        <taxon>Corynebacterium</taxon>
    </lineage>
</organism>
<dbReference type="HOGENOM" id="CLU_090942_0_0_11"/>
<name>Q8FS83_COREF</name>
<dbReference type="Proteomes" id="UP000001409">
    <property type="component" value="Chromosome"/>
</dbReference>
<dbReference type="AlphaFoldDB" id="Q8FS83"/>
<sequence length="255" mass="28827">MPNPRGRHEPHHRQQQWTNIDRMKDPTRIPRILEELRATWEGQPDLELATLFGVLQNRGVGWGTDDDTLVEALRELRHRRPPRVENGDTGRFIVDTTGPDCRVMIDPHRVVVRRPGASGVACQPGVWEYSGIIRCEVGSPLLIDDREQVRHRLGVVTGIERVSEHPLRQETSLGGLTRKLLDDRVLLIRVEGGTSVVVSRALSVFTPTRRTVEQTRHPWARLVTVTPGEPLVIELPGRGQRLELGPVTECFFLEG</sequence>
<keyword evidence="3" id="KW-1185">Reference proteome</keyword>
<dbReference type="EMBL" id="BA000035">
    <property type="protein sequence ID" value="BAC17328.1"/>
    <property type="molecule type" value="Genomic_DNA"/>
</dbReference>
<dbReference type="STRING" id="196164.gene:10740920"/>
<proteinExistence type="predicted"/>
<accession>Q8FS83</accession>
<protein>
    <submittedName>
        <fullName evidence="2">Uncharacterized protein</fullName>
    </submittedName>
</protein>
<evidence type="ECO:0000313" key="2">
    <source>
        <dbReference type="EMBL" id="BAC17328.1"/>
    </source>
</evidence>
<dbReference type="KEGG" id="cef:CE0518"/>
<evidence type="ECO:0000313" key="3">
    <source>
        <dbReference type="Proteomes" id="UP000001409"/>
    </source>
</evidence>